<gene>
    <name evidence="3" type="ORF">LAMO00422_LOCUS549</name>
</gene>
<name>A0A7S0CQN8_9EUKA</name>
<keyword evidence="1" id="KW-0175">Coiled coil</keyword>
<feature type="coiled-coil region" evidence="1">
    <location>
        <begin position="51"/>
        <end position="105"/>
    </location>
</feature>
<dbReference type="AlphaFoldDB" id="A0A7S0CQN8"/>
<accession>A0A7S0CQN8</accession>
<feature type="compositionally biased region" description="Pro residues" evidence="2">
    <location>
        <begin position="240"/>
        <end position="249"/>
    </location>
</feature>
<organism evidence="3">
    <name type="scientific">Amorphochlora amoebiformis</name>
    <dbReference type="NCBI Taxonomy" id="1561963"/>
    <lineage>
        <taxon>Eukaryota</taxon>
        <taxon>Sar</taxon>
        <taxon>Rhizaria</taxon>
        <taxon>Cercozoa</taxon>
        <taxon>Chlorarachniophyceae</taxon>
        <taxon>Amorphochlora</taxon>
    </lineage>
</organism>
<evidence type="ECO:0000256" key="2">
    <source>
        <dbReference type="SAM" id="MobiDB-lite"/>
    </source>
</evidence>
<dbReference type="EMBL" id="HBEM01000759">
    <property type="protein sequence ID" value="CAD8429047.1"/>
    <property type="molecule type" value="Transcribed_RNA"/>
</dbReference>
<evidence type="ECO:0000256" key="1">
    <source>
        <dbReference type="SAM" id="Coils"/>
    </source>
</evidence>
<proteinExistence type="predicted"/>
<sequence>MALLRIGGGVNVRLLGHRAGASLFSTSNGAKTDFVPNLDRPAYVIDRWRFEKEMTETRLRFKRELKEKEDERARIAAEKKALKDARDAERRRIKAEERAKFLVEKKRIEELRFVQRQKDLAEQIRKWRYDRHDKLDEMREELQCLLVKESPEWISDPEQITEEIFDNQVILEGFWPEKHPVHVKVSKKPYEYAVRFEGLHERLTPQSENEIEAKLRVEKERNDKAHILLVEGEEGFENSQPPPSETADS</sequence>
<protein>
    <submittedName>
        <fullName evidence="3">Uncharacterized protein</fullName>
    </submittedName>
</protein>
<evidence type="ECO:0000313" key="3">
    <source>
        <dbReference type="EMBL" id="CAD8429047.1"/>
    </source>
</evidence>
<feature type="region of interest" description="Disordered" evidence="2">
    <location>
        <begin position="230"/>
        <end position="249"/>
    </location>
</feature>
<reference evidence="3" key="1">
    <citation type="submission" date="2021-01" db="EMBL/GenBank/DDBJ databases">
        <authorList>
            <person name="Corre E."/>
            <person name="Pelletier E."/>
            <person name="Niang G."/>
            <person name="Scheremetjew M."/>
            <person name="Finn R."/>
            <person name="Kale V."/>
            <person name="Holt S."/>
            <person name="Cochrane G."/>
            <person name="Meng A."/>
            <person name="Brown T."/>
            <person name="Cohen L."/>
        </authorList>
    </citation>
    <scope>NUCLEOTIDE SEQUENCE</scope>
    <source>
        <strain evidence="3">CCMP2058</strain>
    </source>
</reference>